<dbReference type="Proteomes" id="UP001204851">
    <property type="component" value="Unassembled WGS sequence"/>
</dbReference>
<feature type="modified residue" description="4-aspartylphosphate" evidence="1">
    <location>
        <position position="71"/>
    </location>
</feature>
<keyword evidence="1" id="KW-0597">Phosphoprotein</keyword>
<dbReference type="PROSITE" id="PS50110">
    <property type="entry name" value="RESPONSE_REGULATORY"/>
    <property type="match status" value="1"/>
</dbReference>
<dbReference type="SUPFAM" id="SSF52172">
    <property type="entry name" value="CheY-like"/>
    <property type="match status" value="1"/>
</dbReference>
<protein>
    <submittedName>
        <fullName evidence="4">EAL domain-containing response regulator</fullName>
    </submittedName>
</protein>
<dbReference type="PANTHER" id="PTHR33121:SF79">
    <property type="entry name" value="CYCLIC DI-GMP PHOSPHODIESTERASE PDED-RELATED"/>
    <property type="match status" value="1"/>
</dbReference>
<accession>A0ABT1BNY8</accession>
<dbReference type="InterPro" id="IPR035919">
    <property type="entry name" value="EAL_sf"/>
</dbReference>
<comment type="caution">
    <text evidence="4">The sequence shown here is derived from an EMBL/GenBank/DDBJ whole genome shotgun (WGS) entry which is preliminary data.</text>
</comment>
<dbReference type="CDD" id="cd01948">
    <property type="entry name" value="EAL"/>
    <property type="match status" value="1"/>
</dbReference>
<dbReference type="SMART" id="SM00448">
    <property type="entry name" value="REC"/>
    <property type="match status" value="1"/>
</dbReference>
<proteinExistence type="predicted"/>
<feature type="domain" description="Response regulatory" evidence="2">
    <location>
        <begin position="19"/>
        <end position="141"/>
    </location>
</feature>
<gene>
    <name evidence="4" type="ORF">M0L44_14200</name>
</gene>
<dbReference type="EMBL" id="JAMXMC010000007">
    <property type="protein sequence ID" value="MCO5977858.1"/>
    <property type="molecule type" value="Genomic_DNA"/>
</dbReference>
<evidence type="ECO:0000313" key="4">
    <source>
        <dbReference type="EMBL" id="MCO5977858.1"/>
    </source>
</evidence>
<name>A0ABT1BNY8_9BURK</name>
<dbReference type="InterPro" id="IPR001789">
    <property type="entry name" value="Sig_transdc_resp-reg_receiver"/>
</dbReference>
<dbReference type="Gene3D" id="3.20.20.450">
    <property type="entry name" value="EAL domain"/>
    <property type="match status" value="1"/>
</dbReference>
<dbReference type="PROSITE" id="PS50883">
    <property type="entry name" value="EAL"/>
    <property type="match status" value="1"/>
</dbReference>
<dbReference type="Gene3D" id="3.40.50.2300">
    <property type="match status" value="1"/>
</dbReference>
<dbReference type="InterPro" id="IPR050706">
    <property type="entry name" value="Cyclic-di-GMP_PDE-like"/>
</dbReference>
<reference evidence="4 5" key="1">
    <citation type="submission" date="2022-06" db="EMBL/GenBank/DDBJ databases">
        <title>Ideonella sp. NS12-5 Genome sequencing and assembly.</title>
        <authorList>
            <person name="Jung Y."/>
        </authorList>
    </citation>
    <scope>NUCLEOTIDE SEQUENCE [LARGE SCALE GENOMIC DNA]</scope>
    <source>
        <strain evidence="4 5">NS12-5</strain>
    </source>
</reference>
<evidence type="ECO:0000313" key="5">
    <source>
        <dbReference type="Proteomes" id="UP001204851"/>
    </source>
</evidence>
<sequence length="427" mass="46574">MATLSPQHETGPAPGGYRSALVVDDSPVQRSHAVGLCRDLGIELIYEACNGLEALELLALLVLPPSLLLVDLEMPGMDGIEFIEQLHRRSVSFPVLIVSSREQVLLDSVRRLGLELGLPMVASLRKPLSVDRLRETLEGTLPAHSLPPARLQPSVTASDLDAALRSGVLQVHYQPKVDIRSGLLRGVEALARWTHPALGPIPPDQFIPLAEREGLIAPLTITVTEQALAQAAAWRAHGLNISMAVNLSPHLLECPDLVEQITDRVAIHGLEHHQVVMEITEGSLSARLGTALTRLTRLRLRGFGLSIDDYGTGFSSMQQLARIPFTELKIDRSFVCGAQQQPHLQVILRSALEMCQELGLTSVAEGIETLEDWRLLQSLGCDVGQGWLIGRPMPGDALYAWVRQHRERLPELRGPQPGEAPDAAASH</sequence>
<evidence type="ECO:0000256" key="1">
    <source>
        <dbReference type="PROSITE-ProRule" id="PRU00169"/>
    </source>
</evidence>
<dbReference type="Pfam" id="PF00072">
    <property type="entry name" value="Response_reg"/>
    <property type="match status" value="1"/>
</dbReference>
<dbReference type="SUPFAM" id="SSF141868">
    <property type="entry name" value="EAL domain-like"/>
    <property type="match status" value="1"/>
</dbReference>
<dbReference type="Pfam" id="PF00563">
    <property type="entry name" value="EAL"/>
    <property type="match status" value="1"/>
</dbReference>
<dbReference type="SMART" id="SM00052">
    <property type="entry name" value="EAL"/>
    <property type="match status" value="1"/>
</dbReference>
<dbReference type="RefSeq" id="WP_252770409.1">
    <property type="nucleotide sequence ID" value="NZ_JAMXMC010000007.1"/>
</dbReference>
<dbReference type="PANTHER" id="PTHR33121">
    <property type="entry name" value="CYCLIC DI-GMP PHOSPHODIESTERASE PDEF"/>
    <property type="match status" value="1"/>
</dbReference>
<evidence type="ECO:0000259" key="2">
    <source>
        <dbReference type="PROSITE" id="PS50110"/>
    </source>
</evidence>
<feature type="domain" description="EAL" evidence="3">
    <location>
        <begin position="153"/>
        <end position="406"/>
    </location>
</feature>
<dbReference type="InterPro" id="IPR001633">
    <property type="entry name" value="EAL_dom"/>
</dbReference>
<organism evidence="4 5">
    <name type="scientific">Ideonella oryzae</name>
    <dbReference type="NCBI Taxonomy" id="2937441"/>
    <lineage>
        <taxon>Bacteria</taxon>
        <taxon>Pseudomonadati</taxon>
        <taxon>Pseudomonadota</taxon>
        <taxon>Betaproteobacteria</taxon>
        <taxon>Burkholderiales</taxon>
        <taxon>Sphaerotilaceae</taxon>
        <taxon>Ideonella</taxon>
    </lineage>
</organism>
<dbReference type="InterPro" id="IPR011006">
    <property type="entry name" value="CheY-like_superfamily"/>
</dbReference>
<evidence type="ECO:0000259" key="3">
    <source>
        <dbReference type="PROSITE" id="PS50883"/>
    </source>
</evidence>
<keyword evidence="5" id="KW-1185">Reference proteome</keyword>